<dbReference type="RefSeq" id="WP_106193793.1">
    <property type="nucleotide sequence ID" value="NZ_PVTF01000014.1"/>
</dbReference>
<reference evidence="1 2" key="1">
    <citation type="submission" date="2018-03" db="EMBL/GenBank/DDBJ databases">
        <title>Genomic Encyclopedia of Archaeal and Bacterial Type Strains, Phase II (KMG-II): from individual species to whole genera.</title>
        <authorList>
            <person name="Goeker M."/>
        </authorList>
    </citation>
    <scope>NUCLEOTIDE SEQUENCE [LARGE SCALE GENOMIC DNA]</scope>
    <source>
        <strain evidence="1 2">DSM 44720</strain>
    </source>
</reference>
<evidence type="ECO:0000313" key="1">
    <source>
        <dbReference type="EMBL" id="PRY35294.1"/>
    </source>
</evidence>
<sequence>MDDDTLARIGRAYRSAKTRADRLHAELKDEVVAAYRRGEKTMDIARRCGQDRELVRRIRKAAEDDGRLPVRVTNA</sequence>
<evidence type="ECO:0000313" key="2">
    <source>
        <dbReference type="Proteomes" id="UP000239494"/>
    </source>
</evidence>
<gene>
    <name evidence="1" type="ORF">CLV43_114212</name>
</gene>
<organism evidence="1 2">
    <name type="scientific">Umezawaea tangerina</name>
    <dbReference type="NCBI Taxonomy" id="84725"/>
    <lineage>
        <taxon>Bacteria</taxon>
        <taxon>Bacillati</taxon>
        <taxon>Actinomycetota</taxon>
        <taxon>Actinomycetes</taxon>
        <taxon>Pseudonocardiales</taxon>
        <taxon>Pseudonocardiaceae</taxon>
        <taxon>Umezawaea</taxon>
    </lineage>
</organism>
<dbReference type="EMBL" id="PVTF01000014">
    <property type="protein sequence ID" value="PRY35294.1"/>
    <property type="molecule type" value="Genomic_DNA"/>
</dbReference>
<proteinExistence type="predicted"/>
<accession>A0A2T0SPF8</accession>
<protein>
    <recommendedName>
        <fullName evidence="3">Homeodomain-like domain-containing protein</fullName>
    </recommendedName>
</protein>
<dbReference type="Proteomes" id="UP000239494">
    <property type="component" value="Unassembled WGS sequence"/>
</dbReference>
<comment type="caution">
    <text evidence="1">The sequence shown here is derived from an EMBL/GenBank/DDBJ whole genome shotgun (WGS) entry which is preliminary data.</text>
</comment>
<name>A0A2T0SPF8_9PSEU</name>
<dbReference type="AlphaFoldDB" id="A0A2T0SPF8"/>
<keyword evidence="2" id="KW-1185">Reference proteome</keyword>
<evidence type="ECO:0008006" key="3">
    <source>
        <dbReference type="Google" id="ProtNLM"/>
    </source>
</evidence>